<dbReference type="RefSeq" id="WP_100933758.1">
    <property type="nucleotide sequence ID" value="NZ_JAQEUB010000037.1"/>
</dbReference>
<keyword evidence="2" id="KW-0969">Cilium</keyword>
<protein>
    <submittedName>
        <fullName evidence="2">Flagellar biosynthesis protein FlgM</fullName>
    </submittedName>
</protein>
<proteinExistence type="predicted"/>
<feature type="region of interest" description="Disordered" evidence="1">
    <location>
        <begin position="183"/>
        <end position="263"/>
    </location>
</feature>
<evidence type="ECO:0000256" key="1">
    <source>
        <dbReference type="SAM" id="MobiDB-lite"/>
    </source>
</evidence>
<dbReference type="Proteomes" id="UP000260025">
    <property type="component" value="Unassembled WGS sequence"/>
</dbReference>
<dbReference type="InterPro" id="IPR013783">
    <property type="entry name" value="Ig-like_fold"/>
</dbReference>
<gene>
    <name evidence="2" type="ORF">DXA38_21490</name>
</gene>
<feature type="compositionally biased region" description="Polar residues" evidence="1">
    <location>
        <begin position="187"/>
        <end position="210"/>
    </location>
</feature>
<organism evidence="2 3">
    <name type="scientific">Clostridium innocuum</name>
    <dbReference type="NCBI Taxonomy" id="1522"/>
    <lineage>
        <taxon>Bacteria</taxon>
        <taxon>Bacillati</taxon>
        <taxon>Bacillota</taxon>
        <taxon>Clostridia</taxon>
        <taxon>Eubacteriales</taxon>
        <taxon>Clostridiaceae</taxon>
        <taxon>Clostridium</taxon>
    </lineage>
</organism>
<evidence type="ECO:0000313" key="2">
    <source>
        <dbReference type="EMBL" id="RGC08984.1"/>
    </source>
</evidence>
<comment type="caution">
    <text evidence="2">The sequence shown here is derived from an EMBL/GenBank/DDBJ whole genome shotgun (WGS) entry which is preliminary data.</text>
</comment>
<dbReference type="PROSITE" id="PS51257">
    <property type="entry name" value="PROKAR_LIPOPROTEIN"/>
    <property type="match status" value="1"/>
</dbReference>
<dbReference type="Gene3D" id="2.60.40.10">
    <property type="entry name" value="Immunoglobulins"/>
    <property type="match status" value="1"/>
</dbReference>
<reference evidence="2 3" key="1">
    <citation type="submission" date="2018-08" db="EMBL/GenBank/DDBJ databases">
        <title>A genome reference for cultivated species of the human gut microbiota.</title>
        <authorList>
            <person name="Zou Y."/>
            <person name="Xue W."/>
            <person name="Luo G."/>
        </authorList>
    </citation>
    <scope>NUCLEOTIDE SEQUENCE [LARGE SCALE GENOMIC DNA]</scope>
    <source>
        <strain evidence="2 3">OF01-2LB</strain>
    </source>
</reference>
<feature type="compositionally biased region" description="Low complexity" evidence="1">
    <location>
        <begin position="225"/>
        <end position="250"/>
    </location>
</feature>
<accession>A0A3E2VED7</accession>
<dbReference type="EMBL" id="QVEV01000064">
    <property type="protein sequence ID" value="RGC08984.1"/>
    <property type="molecule type" value="Genomic_DNA"/>
</dbReference>
<sequence length="335" mass="36543">MKKLLSIAAVAALVLTGCSKKLEVKITDKLTVEYGDKLDNNKLFDAKKSDKNIKVDKVQDFNAKKLGDQTLKVTFSNGDKTIEKEIKVTVKDTKKPEIVLKKDNVTITAGDKLDLKDNVKSVKDPIDGTLKYSDKETKKSGYYIDKGKLNTKKAGTYEVIVKAFDVNGNKTEKKFKVIVKEKEKATTEGQKSEAAQNNNNAGQRSETSSPSTGNQNAGTSGGQGSSTANTGSSHGSNGAQSSAPSQAKPSTPAPAPSAPHITYDGRKQGLPISMQSPIFDTQEEANNWAFEIYNSSDENSPYFGLGYSTCNISYVEGYEENVFKDPNPKWSVYWY</sequence>
<evidence type="ECO:0000313" key="3">
    <source>
        <dbReference type="Proteomes" id="UP000260025"/>
    </source>
</evidence>
<keyword evidence="2" id="KW-0966">Cell projection</keyword>
<dbReference type="AlphaFoldDB" id="A0A3E2VED7"/>
<dbReference type="OrthoDB" id="1645451at2"/>
<keyword evidence="2" id="KW-0282">Flagellum</keyword>
<name>A0A3E2VED7_CLOIN</name>